<comment type="caution">
    <text evidence="4">The sequence shown here is derived from an EMBL/GenBank/DDBJ whole genome shotgun (WGS) entry which is preliminary data.</text>
</comment>
<dbReference type="PANTHER" id="PTHR12236:SF95">
    <property type="entry name" value="CUTICULAR PROTEIN 76BD, ISOFORM C-RELATED"/>
    <property type="match status" value="1"/>
</dbReference>
<dbReference type="Proteomes" id="UP000198287">
    <property type="component" value="Unassembled WGS sequence"/>
</dbReference>
<dbReference type="OrthoDB" id="7789829at2759"/>
<sequence>MANTTLFLATILLGVAYVMAEHGWGHEAGGHGGGGGGGDVGGHGGHHEGWGWSHPKYKYSYGVKDSHTKDHKEASEWRDGDAVKGHYSLLEPDGSWRTVTYTADKGGFKAHVHRTPNHHGGWEKH</sequence>
<evidence type="ECO:0000313" key="5">
    <source>
        <dbReference type="Proteomes" id="UP000198287"/>
    </source>
</evidence>
<dbReference type="InterPro" id="IPR031311">
    <property type="entry name" value="CHIT_BIND_RR_consensus"/>
</dbReference>
<dbReference type="PROSITE" id="PS00233">
    <property type="entry name" value="CHIT_BIND_RR_1"/>
    <property type="match status" value="1"/>
</dbReference>
<dbReference type="PROSITE" id="PS51155">
    <property type="entry name" value="CHIT_BIND_RR_2"/>
    <property type="match status" value="1"/>
</dbReference>
<dbReference type="AlphaFoldDB" id="A0A226DZA3"/>
<gene>
    <name evidence="4" type="ORF">Fcan01_14287</name>
</gene>
<accession>A0A226DZA3</accession>
<evidence type="ECO:0000256" key="1">
    <source>
        <dbReference type="ARBA" id="ARBA00022460"/>
    </source>
</evidence>
<dbReference type="GO" id="GO:0042302">
    <property type="term" value="F:structural constituent of cuticle"/>
    <property type="evidence" value="ECO:0007669"/>
    <property type="project" value="UniProtKB-UniRule"/>
</dbReference>
<evidence type="ECO:0000313" key="4">
    <source>
        <dbReference type="EMBL" id="OXA50815.1"/>
    </source>
</evidence>
<keyword evidence="5" id="KW-1185">Reference proteome</keyword>
<dbReference type="GO" id="GO:0031012">
    <property type="term" value="C:extracellular matrix"/>
    <property type="evidence" value="ECO:0007669"/>
    <property type="project" value="TreeGrafter"/>
</dbReference>
<dbReference type="InterPro" id="IPR051217">
    <property type="entry name" value="Insect_Cuticle_Struc_Prot"/>
</dbReference>
<dbReference type="PANTHER" id="PTHR12236">
    <property type="entry name" value="STRUCTURAL CONTITUENT OF CUTICLE"/>
    <property type="match status" value="1"/>
</dbReference>
<dbReference type="PRINTS" id="PR00947">
    <property type="entry name" value="CUTICLE"/>
</dbReference>
<dbReference type="EMBL" id="LNIX01000008">
    <property type="protein sequence ID" value="OXA50815.1"/>
    <property type="molecule type" value="Genomic_DNA"/>
</dbReference>
<evidence type="ECO:0000256" key="3">
    <source>
        <dbReference type="SAM" id="SignalP"/>
    </source>
</evidence>
<reference evidence="4 5" key="1">
    <citation type="submission" date="2015-12" db="EMBL/GenBank/DDBJ databases">
        <title>The genome of Folsomia candida.</title>
        <authorList>
            <person name="Faddeeva A."/>
            <person name="Derks M.F."/>
            <person name="Anvar Y."/>
            <person name="Smit S."/>
            <person name="Van Straalen N."/>
            <person name="Roelofs D."/>
        </authorList>
    </citation>
    <scope>NUCLEOTIDE SEQUENCE [LARGE SCALE GENOMIC DNA]</scope>
    <source>
        <strain evidence="4 5">VU population</strain>
        <tissue evidence="4">Whole body</tissue>
    </source>
</reference>
<organism evidence="4 5">
    <name type="scientific">Folsomia candida</name>
    <name type="common">Springtail</name>
    <dbReference type="NCBI Taxonomy" id="158441"/>
    <lineage>
        <taxon>Eukaryota</taxon>
        <taxon>Metazoa</taxon>
        <taxon>Ecdysozoa</taxon>
        <taxon>Arthropoda</taxon>
        <taxon>Hexapoda</taxon>
        <taxon>Collembola</taxon>
        <taxon>Entomobryomorpha</taxon>
        <taxon>Isotomoidea</taxon>
        <taxon>Isotomidae</taxon>
        <taxon>Proisotominae</taxon>
        <taxon>Folsomia</taxon>
    </lineage>
</organism>
<name>A0A226DZA3_FOLCA</name>
<proteinExistence type="predicted"/>
<protein>
    <submittedName>
        <fullName evidence="4">Cuticle protein 8</fullName>
    </submittedName>
</protein>
<dbReference type="STRING" id="158441.A0A226DZA3"/>
<keyword evidence="3" id="KW-0732">Signal</keyword>
<dbReference type="InterPro" id="IPR000618">
    <property type="entry name" value="Insect_cuticle"/>
</dbReference>
<dbReference type="OMA" id="WQPYKFG"/>
<dbReference type="GO" id="GO:0005615">
    <property type="term" value="C:extracellular space"/>
    <property type="evidence" value="ECO:0007669"/>
    <property type="project" value="TreeGrafter"/>
</dbReference>
<feature type="chain" id="PRO_5012420609" evidence="3">
    <location>
        <begin position="21"/>
        <end position="125"/>
    </location>
</feature>
<evidence type="ECO:0000256" key="2">
    <source>
        <dbReference type="PROSITE-ProRule" id="PRU00497"/>
    </source>
</evidence>
<dbReference type="Pfam" id="PF00379">
    <property type="entry name" value="Chitin_bind_4"/>
    <property type="match status" value="1"/>
</dbReference>
<feature type="signal peptide" evidence="3">
    <location>
        <begin position="1"/>
        <end position="20"/>
    </location>
</feature>
<keyword evidence="1 2" id="KW-0193">Cuticle</keyword>